<protein>
    <submittedName>
        <fullName evidence="2">Uncharacterized protein</fullName>
    </submittedName>
</protein>
<keyword evidence="1" id="KW-1185">Reference proteome</keyword>
<organism evidence="1 2">
    <name type="scientific">Steinernema glaseri</name>
    <dbReference type="NCBI Taxonomy" id="37863"/>
    <lineage>
        <taxon>Eukaryota</taxon>
        <taxon>Metazoa</taxon>
        <taxon>Ecdysozoa</taxon>
        <taxon>Nematoda</taxon>
        <taxon>Chromadorea</taxon>
        <taxon>Rhabditida</taxon>
        <taxon>Tylenchina</taxon>
        <taxon>Panagrolaimomorpha</taxon>
        <taxon>Strongyloidoidea</taxon>
        <taxon>Steinernematidae</taxon>
        <taxon>Steinernema</taxon>
    </lineage>
</organism>
<sequence length="113" mass="13108">MNECFLAPPVKGPFDGTFNCRFSSAKPWYGFVELRVIRSNKSEFYPYIHLHPTASRPNVMDRCSRHSPRLTMNLLYLLLFLQQNAGSDLRSLFRKSLVSDRITIATQKMEAKH</sequence>
<name>A0A1I8AT50_9BILA</name>
<reference evidence="2" key="1">
    <citation type="submission" date="2016-11" db="UniProtKB">
        <authorList>
            <consortium name="WormBaseParasite"/>
        </authorList>
    </citation>
    <scope>IDENTIFICATION</scope>
</reference>
<proteinExistence type="predicted"/>
<accession>A0A1I8AT50</accession>
<dbReference type="WBParaSite" id="L893_g9206.t1">
    <property type="protein sequence ID" value="L893_g9206.t1"/>
    <property type="gene ID" value="L893_g9206"/>
</dbReference>
<evidence type="ECO:0000313" key="2">
    <source>
        <dbReference type="WBParaSite" id="L893_g9206.t1"/>
    </source>
</evidence>
<dbReference type="Proteomes" id="UP000095287">
    <property type="component" value="Unplaced"/>
</dbReference>
<dbReference type="AlphaFoldDB" id="A0A1I8AT50"/>
<evidence type="ECO:0000313" key="1">
    <source>
        <dbReference type="Proteomes" id="UP000095287"/>
    </source>
</evidence>